<protein>
    <submittedName>
        <fullName evidence="2">Uncharacterized protein</fullName>
    </submittedName>
</protein>
<keyword evidence="3" id="KW-1185">Reference proteome</keyword>
<dbReference type="EnsemblMetazoa" id="GPPI017378-RA">
    <property type="protein sequence ID" value="GPPI017378-PA"/>
    <property type="gene ID" value="GPPI017378"/>
</dbReference>
<sequence>MGEQYDNSKDGLLTGHAKLKANCIGFVKPLFWKFCVSVRLTEFSPNMGVTTSPHSSFCNKTINLSLWYLTKMLQNCNNRQSKRDTNQTTTPHHTTPHQHQHQHQHDRRRHDHCHPNSISSQFKQLSKHR</sequence>
<dbReference type="Proteomes" id="UP000092460">
    <property type="component" value="Unassembled WGS sequence"/>
</dbReference>
<reference evidence="2" key="2">
    <citation type="submission" date="2020-05" db="UniProtKB">
        <authorList>
            <consortium name="EnsemblMetazoa"/>
        </authorList>
    </citation>
    <scope>IDENTIFICATION</scope>
    <source>
        <strain evidence="2">IAEA</strain>
    </source>
</reference>
<feature type="compositionally biased region" description="Basic residues" evidence="1">
    <location>
        <begin position="94"/>
        <end position="112"/>
    </location>
</feature>
<organism evidence="2 3">
    <name type="scientific">Glossina palpalis gambiensis</name>
    <dbReference type="NCBI Taxonomy" id="67801"/>
    <lineage>
        <taxon>Eukaryota</taxon>
        <taxon>Metazoa</taxon>
        <taxon>Ecdysozoa</taxon>
        <taxon>Arthropoda</taxon>
        <taxon>Hexapoda</taxon>
        <taxon>Insecta</taxon>
        <taxon>Pterygota</taxon>
        <taxon>Neoptera</taxon>
        <taxon>Endopterygota</taxon>
        <taxon>Diptera</taxon>
        <taxon>Brachycera</taxon>
        <taxon>Muscomorpha</taxon>
        <taxon>Hippoboscoidea</taxon>
        <taxon>Glossinidae</taxon>
        <taxon>Glossina</taxon>
    </lineage>
</organism>
<dbReference type="EMBL" id="JXJN01007788">
    <property type="status" value="NOT_ANNOTATED_CDS"/>
    <property type="molecule type" value="Genomic_DNA"/>
</dbReference>
<evidence type="ECO:0000256" key="1">
    <source>
        <dbReference type="SAM" id="MobiDB-lite"/>
    </source>
</evidence>
<name>A0A1B0B390_9MUSC</name>
<evidence type="ECO:0000313" key="3">
    <source>
        <dbReference type="Proteomes" id="UP000092460"/>
    </source>
</evidence>
<evidence type="ECO:0000313" key="2">
    <source>
        <dbReference type="EnsemblMetazoa" id="GPPI017378-PA"/>
    </source>
</evidence>
<feature type="region of interest" description="Disordered" evidence="1">
    <location>
        <begin position="78"/>
        <end position="129"/>
    </location>
</feature>
<accession>A0A1B0B390</accession>
<feature type="compositionally biased region" description="Polar residues" evidence="1">
    <location>
        <begin position="116"/>
        <end position="129"/>
    </location>
</feature>
<dbReference type="AlphaFoldDB" id="A0A1B0B390"/>
<proteinExistence type="predicted"/>
<dbReference type="VEuPathDB" id="VectorBase:GPPI017378"/>
<reference evidence="3" key="1">
    <citation type="submission" date="2015-01" db="EMBL/GenBank/DDBJ databases">
        <authorList>
            <person name="Aksoy S."/>
            <person name="Warren W."/>
            <person name="Wilson R.K."/>
        </authorList>
    </citation>
    <scope>NUCLEOTIDE SEQUENCE [LARGE SCALE GENOMIC DNA]</scope>
    <source>
        <strain evidence="3">IAEA</strain>
    </source>
</reference>